<dbReference type="InterPro" id="IPR003744">
    <property type="entry name" value="YhhQ"/>
</dbReference>
<keyword evidence="1" id="KW-1003">Cell membrane</keyword>
<dbReference type="HAMAP" id="MF_02088">
    <property type="entry name" value="Q_prec_transport"/>
    <property type="match status" value="1"/>
</dbReference>
<feature type="transmembrane region" description="Helical" evidence="1">
    <location>
        <begin position="137"/>
        <end position="161"/>
    </location>
</feature>
<gene>
    <name evidence="2" type="ORF">ACFOSS_08175</name>
</gene>
<feature type="transmembrane region" description="Helical" evidence="1">
    <location>
        <begin position="181"/>
        <end position="203"/>
    </location>
</feature>
<comment type="caution">
    <text evidence="2">The sequence shown here is derived from an EMBL/GenBank/DDBJ whole genome shotgun (WGS) entry which is preliminary data.</text>
</comment>
<evidence type="ECO:0000313" key="2">
    <source>
        <dbReference type="EMBL" id="MFC3913438.1"/>
    </source>
</evidence>
<dbReference type="NCBIfam" id="TIGR00697">
    <property type="entry name" value="queuosine precursor transporter"/>
    <property type="match status" value="1"/>
</dbReference>
<feature type="transmembrane region" description="Helical" evidence="1">
    <location>
        <begin position="12"/>
        <end position="29"/>
    </location>
</feature>
<organism evidence="2 3">
    <name type="scientific">Pseudaeromonas sharmana</name>
    <dbReference type="NCBI Taxonomy" id="328412"/>
    <lineage>
        <taxon>Bacteria</taxon>
        <taxon>Pseudomonadati</taxon>
        <taxon>Pseudomonadota</taxon>
        <taxon>Gammaproteobacteria</taxon>
        <taxon>Aeromonadales</taxon>
        <taxon>Aeromonadaceae</taxon>
        <taxon>Pseudaeromonas</taxon>
    </lineage>
</organism>
<protein>
    <recommendedName>
        <fullName evidence="1">Probable queuosine precursor transporter</fullName>
        <shortName evidence="1">Q precursor transporter</shortName>
    </recommendedName>
</protein>
<dbReference type="Proteomes" id="UP001595692">
    <property type="component" value="Unassembled WGS sequence"/>
</dbReference>
<accession>A0ABV8CN79</accession>
<reference evidence="3" key="1">
    <citation type="journal article" date="2019" name="Int. J. Syst. Evol. Microbiol.">
        <title>The Global Catalogue of Microorganisms (GCM) 10K type strain sequencing project: providing services to taxonomists for standard genome sequencing and annotation.</title>
        <authorList>
            <consortium name="The Broad Institute Genomics Platform"/>
            <consortium name="The Broad Institute Genome Sequencing Center for Infectious Disease"/>
            <person name="Wu L."/>
            <person name="Ma J."/>
        </authorList>
    </citation>
    <scope>NUCLEOTIDE SEQUENCE [LARGE SCALE GENOMIC DNA]</scope>
    <source>
        <strain evidence="3">CCUG 54939</strain>
    </source>
</reference>
<dbReference type="NCBIfam" id="NF008406">
    <property type="entry name" value="PRK11212.1"/>
    <property type="match status" value="1"/>
</dbReference>
<keyword evidence="1" id="KW-0813">Transport</keyword>
<feature type="transmembrane region" description="Helical" evidence="1">
    <location>
        <begin position="41"/>
        <end position="62"/>
    </location>
</feature>
<feature type="transmembrane region" description="Helical" evidence="1">
    <location>
        <begin position="69"/>
        <end position="93"/>
    </location>
</feature>
<proteinExistence type="inferred from homology"/>
<keyword evidence="3" id="KW-1185">Reference proteome</keyword>
<dbReference type="EMBL" id="JBHSAF010000007">
    <property type="protein sequence ID" value="MFC3913438.1"/>
    <property type="molecule type" value="Genomic_DNA"/>
</dbReference>
<sequence length="221" mass="25009">MVTSHQYRQALWRLSLFHVVIIAASNYLVQLPMTLFGLHTTWGAFTFPFIFLATDLTVRIFGAELARRIIFCVMLPSLLISYLLGALFFNGAFQGWEQLGQFNLFVARIACASFMAYLLGQILDVSVFNRLRQLRAWWVAPTASTLLGNLLDTIAFFGIAFWRSPDAFMAEHWVEIASVDYGVKLLISLGLFVPAYGVLLRYLMRKLLGSQSFVLSTGTMR</sequence>
<evidence type="ECO:0000313" key="3">
    <source>
        <dbReference type="Proteomes" id="UP001595692"/>
    </source>
</evidence>
<dbReference type="Pfam" id="PF02592">
    <property type="entry name" value="Vut_1"/>
    <property type="match status" value="1"/>
</dbReference>
<comment type="function">
    <text evidence="1">Involved in the import of queuosine (Q) precursors, required for Q precursor salvage.</text>
</comment>
<dbReference type="RefSeq" id="WP_377151779.1">
    <property type="nucleotide sequence ID" value="NZ_JBHSAF010000007.1"/>
</dbReference>
<keyword evidence="1" id="KW-0472">Membrane</keyword>
<dbReference type="PANTHER" id="PTHR34300:SF1">
    <property type="entry name" value="QUEUOSINE PRECURSOR TRANSPORTER"/>
    <property type="match status" value="1"/>
</dbReference>
<name>A0ABV8CN79_9GAMM</name>
<keyword evidence="1" id="KW-1133">Transmembrane helix</keyword>
<keyword evidence="1" id="KW-0812">Transmembrane</keyword>
<comment type="subcellular location">
    <subcellularLocation>
        <location evidence="1">Cell inner membrane</location>
        <topology evidence="1">Multi-pass membrane protein</topology>
    </subcellularLocation>
</comment>
<comment type="similarity">
    <text evidence="1">Belongs to the vitamin uptake transporter (VUT/ECF) (TC 2.A.88) family. Q precursor transporter subfamily.</text>
</comment>
<dbReference type="PANTHER" id="PTHR34300">
    <property type="entry name" value="QUEUOSINE PRECURSOR TRANSPORTER-RELATED"/>
    <property type="match status" value="1"/>
</dbReference>
<keyword evidence="1" id="KW-0997">Cell inner membrane</keyword>
<evidence type="ECO:0000256" key="1">
    <source>
        <dbReference type="HAMAP-Rule" id="MF_02088"/>
    </source>
</evidence>
<feature type="transmembrane region" description="Helical" evidence="1">
    <location>
        <begin position="105"/>
        <end position="125"/>
    </location>
</feature>